<feature type="compositionally biased region" description="Low complexity" evidence="2">
    <location>
        <begin position="1"/>
        <end position="20"/>
    </location>
</feature>
<dbReference type="InterPro" id="IPR000571">
    <property type="entry name" value="Znf_CCCH"/>
</dbReference>
<keyword evidence="1" id="KW-0479">Metal-binding</keyword>
<name>A0AA35JSQ2_9SAUR</name>
<feature type="compositionally biased region" description="Basic residues" evidence="2">
    <location>
        <begin position="190"/>
        <end position="207"/>
    </location>
</feature>
<feature type="region of interest" description="Disordered" evidence="2">
    <location>
        <begin position="173"/>
        <end position="233"/>
    </location>
</feature>
<dbReference type="EMBL" id="OX395127">
    <property type="protein sequence ID" value="CAI5765016.1"/>
    <property type="molecule type" value="Genomic_DNA"/>
</dbReference>
<keyword evidence="5" id="KW-1185">Reference proteome</keyword>
<dbReference type="GO" id="GO:0008270">
    <property type="term" value="F:zinc ion binding"/>
    <property type="evidence" value="ECO:0007669"/>
    <property type="project" value="UniProtKB-KW"/>
</dbReference>
<sequence>MSNQGNQVNAAASGGAQGNQEESQPFIIPSNPQALAQFFTAFQEFYKQSRSAGQVTPTPGAAAPMTVATVATVPAAVAPAVAPAPVQSTPLAFSQEFIPDTQLNEVVLPGTSASSLAVLGAAKEATARQKKNTRAQSATSGKTKGGQRGGRKGGTCRGRIRVHSDEEALGLQAVQANSIPQQATPEVLSGKRKEKRKHTSKKSKKSRRSESDDDSGTSSSSDSDSDDSREEYWGHGEDCVGLPSWAHERRANSYRKSFNGTLEWKDGALVPDVKTSTHLSTDFIVGNHLSQKKRDKILNGDFIDMFRLLPPAKLTGKGEKRRSHGKRRYRAPRVERTFDHWLDGFQVFMGVVSAAYPKRAMHLVAYLAHVRRARDLAGDTAALNYDEDFRRNASLLSSTRWDLRDQNYWSEHVGPYVDKKPQDSSKAWKTAPRQRRLCWEFNKGVCVRPVCKYSHECEKCLGNHPATACLKGRQPFRGGRGSYNQGSRGGHGTPLGPQGNRQ</sequence>
<organism evidence="4 5">
    <name type="scientific">Podarcis lilfordi</name>
    <name type="common">Lilford's wall lizard</name>
    <dbReference type="NCBI Taxonomy" id="74358"/>
    <lineage>
        <taxon>Eukaryota</taxon>
        <taxon>Metazoa</taxon>
        <taxon>Chordata</taxon>
        <taxon>Craniata</taxon>
        <taxon>Vertebrata</taxon>
        <taxon>Euteleostomi</taxon>
        <taxon>Lepidosauria</taxon>
        <taxon>Squamata</taxon>
        <taxon>Bifurcata</taxon>
        <taxon>Unidentata</taxon>
        <taxon>Episquamata</taxon>
        <taxon>Laterata</taxon>
        <taxon>Lacertibaenia</taxon>
        <taxon>Lacertidae</taxon>
        <taxon>Podarcis</taxon>
    </lineage>
</organism>
<evidence type="ECO:0000256" key="1">
    <source>
        <dbReference type="PROSITE-ProRule" id="PRU00723"/>
    </source>
</evidence>
<accession>A0AA35JSQ2</accession>
<proteinExistence type="predicted"/>
<protein>
    <submittedName>
        <fullName evidence="4">XP_034965331.1uncharacterized protein LOC118082278 isoform X2</fullName>
    </submittedName>
</protein>
<dbReference type="PANTHER" id="PTHR35558:SF1">
    <property type="entry name" value="ENDONUCLEASE_EXONUCLEASE_PHOSPHATASE DOMAIN-CONTAINING PROTEIN"/>
    <property type="match status" value="1"/>
</dbReference>
<evidence type="ECO:0000259" key="3">
    <source>
        <dbReference type="PROSITE" id="PS50103"/>
    </source>
</evidence>
<reference evidence="4" key="1">
    <citation type="submission" date="2022-12" db="EMBL/GenBank/DDBJ databases">
        <authorList>
            <person name="Alioto T."/>
            <person name="Alioto T."/>
            <person name="Gomez Garrido J."/>
        </authorList>
    </citation>
    <scope>NUCLEOTIDE SEQUENCE</scope>
</reference>
<feature type="domain" description="C3H1-type" evidence="3">
    <location>
        <begin position="432"/>
        <end position="458"/>
    </location>
</feature>
<keyword evidence="1" id="KW-0862">Zinc</keyword>
<evidence type="ECO:0000256" key="2">
    <source>
        <dbReference type="SAM" id="MobiDB-lite"/>
    </source>
</evidence>
<feature type="region of interest" description="Disordered" evidence="2">
    <location>
        <begin position="126"/>
        <end position="157"/>
    </location>
</feature>
<feature type="region of interest" description="Disordered" evidence="2">
    <location>
        <begin position="1"/>
        <end position="27"/>
    </location>
</feature>
<dbReference type="AlphaFoldDB" id="A0AA35JSQ2"/>
<feature type="region of interest" description="Disordered" evidence="2">
    <location>
        <begin position="471"/>
        <end position="502"/>
    </location>
</feature>
<dbReference type="PANTHER" id="PTHR35558">
    <property type="entry name" value="SGNH_HYDRO DOMAIN-CONTAINING PROTEIN"/>
    <property type="match status" value="1"/>
</dbReference>
<keyword evidence="1" id="KW-0863">Zinc-finger</keyword>
<feature type="compositionally biased region" description="Polar residues" evidence="2">
    <location>
        <begin position="174"/>
        <end position="184"/>
    </location>
</feature>
<dbReference type="PROSITE" id="PS50103">
    <property type="entry name" value="ZF_C3H1"/>
    <property type="match status" value="1"/>
</dbReference>
<feature type="zinc finger region" description="C3H1-type" evidence="1">
    <location>
        <begin position="432"/>
        <end position="458"/>
    </location>
</feature>
<evidence type="ECO:0000313" key="4">
    <source>
        <dbReference type="EMBL" id="CAI5765016.1"/>
    </source>
</evidence>
<evidence type="ECO:0000313" key="5">
    <source>
        <dbReference type="Proteomes" id="UP001178461"/>
    </source>
</evidence>
<gene>
    <name evidence="4" type="ORF">PODLI_1B026892</name>
</gene>
<dbReference type="Proteomes" id="UP001178461">
    <property type="component" value="Chromosome 2"/>
</dbReference>
<feature type="compositionally biased region" description="Gly residues" evidence="2">
    <location>
        <begin position="143"/>
        <end position="156"/>
    </location>
</feature>